<name>A0ABQ6JZT0_9MICO</name>
<organism evidence="2 3">
    <name type="scientific">Pseudolysinimonas kribbensis</name>
    <dbReference type="NCBI Taxonomy" id="433641"/>
    <lineage>
        <taxon>Bacteria</taxon>
        <taxon>Bacillati</taxon>
        <taxon>Actinomycetota</taxon>
        <taxon>Actinomycetes</taxon>
        <taxon>Micrococcales</taxon>
        <taxon>Microbacteriaceae</taxon>
        <taxon>Pseudolysinimonas</taxon>
    </lineage>
</organism>
<evidence type="ECO:0000313" key="2">
    <source>
        <dbReference type="EMBL" id="GMA93867.1"/>
    </source>
</evidence>
<reference evidence="3" key="1">
    <citation type="journal article" date="2019" name="Int. J. Syst. Evol. Microbiol.">
        <title>The Global Catalogue of Microorganisms (GCM) 10K type strain sequencing project: providing services to taxonomists for standard genome sequencing and annotation.</title>
        <authorList>
            <consortium name="The Broad Institute Genomics Platform"/>
            <consortium name="The Broad Institute Genome Sequencing Center for Infectious Disease"/>
            <person name="Wu L."/>
            <person name="Ma J."/>
        </authorList>
    </citation>
    <scope>NUCLEOTIDE SEQUENCE [LARGE SCALE GENOMIC DNA]</scope>
    <source>
        <strain evidence="3">NBRC 108894</strain>
    </source>
</reference>
<dbReference type="InterPro" id="IPR010985">
    <property type="entry name" value="Ribbon_hlx_hlx"/>
</dbReference>
<dbReference type="InterPro" id="IPR053853">
    <property type="entry name" value="FitA-like_RHH"/>
</dbReference>
<protein>
    <recommendedName>
        <fullName evidence="1">Antitoxin FitA-like ribbon-helix-helix domain-containing protein</fullName>
    </recommendedName>
</protein>
<sequence>MYRGTMTVMLQVRNLPDDVHARLKERAAEARMSLSDYVAMELAKLVEFKTNDQLLAEFHARHPDIKPLSREEIVANLHAAQAERDAELDARFEP</sequence>
<feature type="domain" description="Antitoxin FitA-like ribbon-helix-helix" evidence="1">
    <location>
        <begin position="10"/>
        <end position="39"/>
    </location>
</feature>
<accession>A0ABQ6JZT0</accession>
<dbReference type="Pfam" id="PF22513">
    <property type="entry name" value="FitA-like_RHH"/>
    <property type="match status" value="1"/>
</dbReference>
<dbReference type="EMBL" id="BSVB01000001">
    <property type="protein sequence ID" value="GMA93867.1"/>
    <property type="molecule type" value="Genomic_DNA"/>
</dbReference>
<comment type="caution">
    <text evidence="2">The sequence shown here is derived from an EMBL/GenBank/DDBJ whole genome shotgun (WGS) entry which is preliminary data.</text>
</comment>
<evidence type="ECO:0000259" key="1">
    <source>
        <dbReference type="Pfam" id="PF22513"/>
    </source>
</evidence>
<keyword evidence="3" id="KW-1185">Reference proteome</keyword>
<dbReference type="SUPFAM" id="SSF47598">
    <property type="entry name" value="Ribbon-helix-helix"/>
    <property type="match status" value="1"/>
</dbReference>
<dbReference type="Proteomes" id="UP001157034">
    <property type="component" value="Unassembled WGS sequence"/>
</dbReference>
<proteinExistence type="predicted"/>
<gene>
    <name evidence="2" type="ORF">GCM10025881_06910</name>
</gene>
<evidence type="ECO:0000313" key="3">
    <source>
        <dbReference type="Proteomes" id="UP001157034"/>
    </source>
</evidence>